<comment type="similarity">
    <text evidence="2 4">Belongs to the bacterial solute-binding protein 3 family.</text>
</comment>
<dbReference type="SMART" id="SM00062">
    <property type="entry name" value="PBPb"/>
    <property type="match status" value="1"/>
</dbReference>
<organism evidence="7 8">
    <name type="scientific">Paenirhodobacter populi</name>
    <dbReference type="NCBI Taxonomy" id="2306993"/>
    <lineage>
        <taxon>Bacteria</taxon>
        <taxon>Pseudomonadati</taxon>
        <taxon>Pseudomonadota</taxon>
        <taxon>Alphaproteobacteria</taxon>
        <taxon>Rhodobacterales</taxon>
        <taxon>Rhodobacter group</taxon>
        <taxon>Paenirhodobacter</taxon>
    </lineage>
</organism>
<dbReference type="SUPFAM" id="SSF53850">
    <property type="entry name" value="Periplasmic binding protein-like II"/>
    <property type="match status" value="1"/>
</dbReference>
<feature type="domain" description="Solute-binding protein family 3/N-terminal" evidence="6">
    <location>
        <begin position="32"/>
        <end position="260"/>
    </location>
</feature>
<feature type="signal peptide" evidence="5">
    <location>
        <begin position="1"/>
        <end position="20"/>
    </location>
</feature>
<dbReference type="GO" id="GO:0030313">
    <property type="term" value="C:cell envelope"/>
    <property type="evidence" value="ECO:0007669"/>
    <property type="project" value="UniProtKB-SubCell"/>
</dbReference>
<evidence type="ECO:0000256" key="2">
    <source>
        <dbReference type="ARBA" id="ARBA00010333"/>
    </source>
</evidence>
<dbReference type="Pfam" id="PF00497">
    <property type="entry name" value="SBP_bac_3"/>
    <property type="match status" value="1"/>
</dbReference>
<comment type="subcellular location">
    <subcellularLocation>
        <location evidence="1">Cell envelope</location>
    </subcellularLocation>
</comment>
<name>A0A443J4L7_9RHOB</name>
<dbReference type="PANTHER" id="PTHR35936:SF17">
    <property type="entry name" value="ARGININE-BINDING EXTRACELLULAR PROTEIN ARTP"/>
    <property type="match status" value="1"/>
</dbReference>
<dbReference type="EMBL" id="SAUW01000001">
    <property type="protein sequence ID" value="RWR15400.1"/>
    <property type="molecule type" value="Genomic_DNA"/>
</dbReference>
<gene>
    <name evidence="7" type="ORF">D2T33_00540</name>
</gene>
<comment type="caution">
    <text evidence="7">The sequence shown here is derived from an EMBL/GenBank/DDBJ whole genome shotgun (WGS) entry which is preliminary data.</text>
</comment>
<dbReference type="CDD" id="cd01004">
    <property type="entry name" value="PBP2_MidA_like"/>
    <property type="match status" value="1"/>
</dbReference>
<proteinExistence type="inferred from homology"/>
<dbReference type="PROSITE" id="PS01039">
    <property type="entry name" value="SBP_BACTERIAL_3"/>
    <property type="match status" value="1"/>
</dbReference>
<dbReference type="Proteomes" id="UP000285710">
    <property type="component" value="Unassembled WGS sequence"/>
</dbReference>
<dbReference type="RefSeq" id="WP_128268449.1">
    <property type="nucleotide sequence ID" value="NZ_SAUW01000001.1"/>
</dbReference>
<dbReference type="InterPro" id="IPR001638">
    <property type="entry name" value="Solute-binding_3/MltF_N"/>
</dbReference>
<evidence type="ECO:0000256" key="4">
    <source>
        <dbReference type="RuleBase" id="RU003744"/>
    </source>
</evidence>
<keyword evidence="3 5" id="KW-0732">Signal</keyword>
<dbReference type="AlphaFoldDB" id="A0A443J4L7"/>
<evidence type="ECO:0000256" key="5">
    <source>
        <dbReference type="SAM" id="SignalP"/>
    </source>
</evidence>
<evidence type="ECO:0000313" key="8">
    <source>
        <dbReference type="Proteomes" id="UP000285710"/>
    </source>
</evidence>
<keyword evidence="8" id="KW-1185">Reference proteome</keyword>
<protein>
    <submittedName>
        <fullName evidence="7">ABC transporter substrate-binding protein</fullName>
    </submittedName>
</protein>
<reference evidence="7 8" key="2">
    <citation type="submission" date="2019-01" db="EMBL/GenBank/DDBJ databases">
        <authorList>
            <person name="Li Y."/>
        </authorList>
    </citation>
    <scope>NUCLEOTIDE SEQUENCE [LARGE SCALE GENOMIC DNA]</scope>
    <source>
        <strain evidence="7 8">2D-5</strain>
    </source>
</reference>
<feature type="chain" id="PRO_5019493381" evidence="5">
    <location>
        <begin position="21"/>
        <end position="272"/>
    </location>
</feature>
<evidence type="ECO:0000313" key="7">
    <source>
        <dbReference type="EMBL" id="RWR15400.1"/>
    </source>
</evidence>
<reference evidence="7 8" key="1">
    <citation type="submission" date="2019-01" db="EMBL/GenBank/DDBJ databases">
        <title>Sinorhodobacter populi sp. nov. isolated from the symptomatic bark tissue of Populus euramericana canker.</title>
        <authorList>
            <person name="Xu G."/>
        </authorList>
    </citation>
    <scope>NUCLEOTIDE SEQUENCE [LARGE SCALE GENOMIC DNA]</scope>
    <source>
        <strain evidence="7 8">2D-5</strain>
    </source>
</reference>
<dbReference type="Gene3D" id="3.40.190.10">
    <property type="entry name" value="Periplasmic binding protein-like II"/>
    <property type="match status" value="2"/>
</dbReference>
<evidence type="ECO:0000256" key="1">
    <source>
        <dbReference type="ARBA" id="ARBA00004196"/>
    </source>
</evidence>
<accession>A0A443J4L7</accession>
<dbReference type="InterPro" id="IPR018313">
    <property type="entry name" value="SBP_3_CS"/>
</dbReference>
<evidence type="ECO:0000256" key="3">
    <source>
        <dbReference type="ARBA" id="ARBA00022729"/>
    </source>
</evidence>
<dbReference type="PANTHER" id="PTHR35936">
    <property type="entry name" value="MEMBRANE-BOUND LYTIC MUREIN TRANSGLYCOSYLASE F"/>
    <property type="match status" value="1"/>
</dbReference>
<sequence>MKKLLLSTGLAVFAAVGAQAADLPKAIAERGTLQLTVNGTYAPMEYVDVATGKLTGLDIELGTAIADKLGLTVEWSDTAFAQLITSLTTGRSDFIISGLSDRPSRRETMDFVDYLATGAQFLVSADSTAAEMTDLCGKKVGTTRSTSFPDEIKKWSEANCVAAGKPAIDYVPAENSIDARNQLKQGRLDAVVQGSETLPYAMKNEPGLYRMLGAPFTVGYQGIAFRKEDTQLREAVTEALSALIADGTYGAILAKYDLSANAVEKPLLNAAP</sequence>
<evidence type="ECO:0000259" key="6">
    <source>
        <dbReference type="SMART" id="SM00062"/>
    </source>
</evidence>